<gene>
    <name evidence="2" type="ORF">D915_010887</name>
</gene>
<comment type="caution">
    <text evidence="2">The sequence shown here is derived from an EMBL/GenBank/DDBJ whole genome shotgun (WGS) entry which is preliminary data.</text>
</comment>
<keyword evidence="3" id="KW-1185">Reference proteome</keyword>
<sequence length="83" mass="9664">MLQSANKGAPTSELLITTFFFFLSLSSRSPVICFLYFLLTWLAMELFKRTMKFNTKTRKIISRNGVNKIESECDLIHHEHSHP</sequence>
<keyword evidence="1" id="KW-0812">Transmembrane</keyword>
<evidence type="ECO:0000313" key="3">
    <source>
        <dbReference type="Proteomes" id="UP000230066"/>
    </source>
</evidence>
<evidence type="ECO:0000313" key="2">
    <source>
        <dbReference type="EMBL" id="THD18506.1"/>
    </source>
</evidence>
<reference evidence="2" key="1">
    <citation type="submission" date="2019-03" db="EMBL/GenBank/DDBJ databases">
        <title>Improved annotation for the trematode Fasciola hepatica.</title>
        <authorList>
            <person name="Choi Y.-J."/>
            <person name="Martin J."/>
            <person name="Mitreva M."/>
        </authorList>
    </citation>
    <scope>NUCLEOTIDE SEQUENCE [LARGE SCALE GENOMIC DNA]</scope>
</reference>
<feature type="transmembrane region" description="Helical" evidence="1">
    <location>
        <begin position="20"/>
        <end position="44"/>
    </location>
</feature>
<keyword evidence="1" id="KW-0472">Membrane</keyword>
<protein>
    <submittedName>
        <fullName evidence="2">Uncharacterized protein</fullName>
    </submittedName>
</protein>
<dbReference type="Proteomes" id="UP000230066">
    <property type="component" value="Unassembled WGS sequence"/>
</dbReference>
<evidence type="ECO:0000256" key="1">
    <source>
        <dbReference type="SAM" id="Phobius"/>
    </source>
</evidence>
<accession>A0A4E0QYN8</accession>
<name>A0A4E0QYN8_FASHE</name>
<proteinExistence type="predicted"/>
<dbReference type="AlphaFoldDB" id="A0A4E0QYN8"/>
<organism evidence="2 3">
    <name type="scientific">Fasciola hepatica</name>
    <name type="common">Liver fluke</name>
    <dbReference type="NCBI Taxonomy" id="6192"/>
    <lineage>
        <taxon>Eukaryota</taxon>
        <taxon>Metazoa</taxon>
        <taxon>Spiralia</taxon>
        <taxon>Lophotrochozoa</taxon>
        <taxon>Platyhelminthes</taxon>
        <taxon>Trematoda</taxon>
        <taxon>Digenea</taxon>
        <taxon>Plagiorchiida</taxon>
        <taxon>Echinostomata</taxon>
        <taxon>Echinostomatoidea</taxon>
        <taxon>Fasciolidae</taxon>
        <taxon>Fasciola</taxon>
    </lineage>
</organism>
<keyword evidence="1" id="KW-1133">Transmembrane helix</keyword>
<dbReference type="EMBL" id="JXXN02010651">
    <property type="protein sequence ID" value="THD18506.1"/>
    <property type="molecule type" value="Genomic_DNA"/>
</dbReference>